<protein>
    <submittedName>
        <fullName evidence="1">E3 ubiquitin-protein ligase makorin</fullName>
    </submittedName>
</protein>
<sequence>MARLGFPGCVPTCSTTAGRHPACRRLPGEPFRCPGLRLPGRIGRSDPTTGGGPRCRHTWGSAAGGQQRRGELWPCPRFGTTRFLMWDPGGCWSGCWISPSCPSAGTGRC</sequence>
<organism evidence="1">
    <name type="scientific">Zea mays</name>
    <name type="common">Maize</name>
    <dbReference type="NCBI Taxonomy" id="4577"/>
    <lineage>
        <taxon>Eukaryota</taxon>
        <taxon>Viridiplantae</taxon>
        <taxon>Streptophyta</taxon>
        <taxon>Embryophyta</taxon>
        <taxon>Tracheophyta</taxon>
        <taxon>Spermatophyta</taxon>
        <taxon>Magnoliopsida</taxon>
        <taxon>Liliopsida</taxon>
        <taxon>Poales</taxon>
        <taxon>Poaceae</taxon>
        <taxon>PACMAD clade</taxon>
        <taxon>Panicoideae</taxon>
        <taxon>Andropogonodae</taxon>
        <taxon>Andropogoneae</taxon>
        <taxon>Tripsacinae</taxon>
        <taxon>Zea</taxon>
    </lineage>
</organism>
<reference evidence="1" key="1">
    <citation type="submission" date="2015-12" db="EMBL/GenBank/DDBJ databases">
        <title>Update maize B73 reference genome by single molecule sequencing technologies.</title>
        <authorList>
            <consortium name="Maize Genome Sequencing Project"/>
            <person name="Ware D."/>
        </authorList>
    </citation>
    <scope>NUCLEOTIDE SEQUENCE</scope>
    <source>
        <tissue evidence="1">Seedling</tissue>
    </source>
</reference>
<proteinExistence type="predicted"/>
<dbReference type="EMBL" id="CM000785">
    <property type="protein sequence ID" value="AQL03371.1"/>
    <property type="molecule type" value="Genomic_DNA"/>
</dbReference>
<name>A0A1D6NZP4_MAIZE</name>
<gene>
    <name evidence="1" type="ORF">ZEAMMB73_Zm00001d045887</name>
</gene>
<evidence type="ECO:0000313" key="1">
    <source>
        <dbReference type="EMBL" id="AQL03371.1"/>
    </source>
</evidence>
<accession>A0A1D6NZP4</accession>
<dbReference type="AlphaFoldDB" id="A0A1D6NZP4"/>